<dbReference type="GO" id="GO:0005773">
    <property type="term" value="C:vacuole"/>
    <property type="evidence" value="ECO:0007669"/>
    <property type="project" value="GOC"/>
</dbReference>
<evidence type="ECO:0000256" key="2">
    <source>
        <dbReference type="PIRSR" id="PIRSR019663-1"/>
    </source>
</evidence>
<dbReference type="PIRSF" id="PIRSF019663">
    <property type="entry name" value="Legumain"/>
    <property type="match status" value="1"/>
</dbReference>
<dbReference type="PANTHER" id="PTHR12000">
    <property type="entry name" value="HEMOGLOBINASE FAMILY MEMBER"/>
    <property type="match status" value="1"/>
</dbReference>
<dbReference type="Pfam" id="PF01650">
    <property type="entry name" value="Peptidase_C13"/>
    <property type="match status" value="1"/>
</dbReference>
<dbReference type="OrthoDB" id="192611at2759"/>
<comment type="similarity">
    <text evidence="1">Belongs to the peptidase C13 family.</text>
</comment>
<keyword evidence="4" id="KW-1185">Reference proteome</keyword>
<gene>
    <name evidence="3" type="ORF">T265_10428</name>
</gene>
<dbReference type="Gene3D" id="1.10.132.130">
    <property type="match status" value="1"/>
</dbReference>
<evidence type="ECO:0008006" key="5">
    <source>
        <dbReference type="Google" id="ProtNLM"/>
    </source>
</evidence>
<name>A0A074Z2D1_OPIVI</name>
<evidence type="ECO:0000313" key="4">
    <source>
        <dbReference type="Proteomes" id="UP000054324"/>
    </source>
</evidence>
<dbReference type="AlphaFoldDB" id="A0A074Z2D1"/>
<reference evidence="3 4" key="1">
    <citation type="submission" date="2013-11" db="EMBL/GenBank/DDBJ databases">
        <title>Opisthorchis viverrini - life in the bile duct.</title>
        <authorList>
            <person name="Young N.D."/>
            <person name="Nagarajan N."/>
            <person name="Lin S.J."/>
            <person name="Korhonen P.K."/>
            <person name="Jex A.R."/>
            <person name="Hall R.S."/>
            <person name="Safavi-Hemami H."/>
            <person name="Kaewkong W."/>
            <person name="Bertrand D."/>
            <person name="Gao S."/>
            <person name="Seet Q."/>
            <person name="Wongkham S."/>
            <person name="Teh B.T."/>
            <person name="Wongkham C."/>
            <person name="Intapan P.M."/>
            <person name="Maleewong W."/>
            <person name="Yang X."/>
            <person name="Hu M."/>
            <person name="Wang Z."/>
            <person name="Hofmann A."/>
            <person name="Sternberg P.W."/>
            <person name="Tan P."/>
            <person name="Wang J."/>
            <person name="Gasser R.B."/>
        </authorList>
    </citation>
    <scope>NUCLEOTIDE SEQUENCE [LARGE SCALE GENOMIC DNA]</scope>
</reference>
<feature type="active site" evidence="2">
    <location>
        <position position="128"/>
    </location>
</feature>
<dbReference type="EMBL" id="KL596986">
    <property type="protein sequence ID" value="KER21191.1"/>
    <property type="molecule type" value="Genomic_DNA"/>
</dbReference>
<dbReference type="GeneID" id="20324596"/>
<dbReference type="GO" id="GO:0051603">
    <property type="term" value="P:proteolysis involved in protein catabolic process"/>
    <property type="evidence" value="ECO:0007669"/>
    <property type="project" value="TreeGrafter"/>
</dbReference>
<dbReference type="InterPro" id="IPR001096">
    <property type="entry name" value="Peptidase_C13"/>
</dbReference>
<dbReference type="MEROPS" id="C13.007"/>
<dbReference type="GO" id="GO:0006624">
    <property type="term" value="P:vacuolar protein processing"/>
    <property type="evidence" value="ECO:0007669"/>
    <property type="project" value="TreeGrafter"/>
</dbReference>
<evidence type="ECO:0000313" key="3">
    <source>
        <dbReference type="EMBL" id="KER21191.1"/>
    </source>
</evidence>
<proteinExistence type="inferred from homology"/>
<dbReference type="GO" id="GO:0004197">
    <property type="term" value="F:cysteine-type endopeptidase activity"/>
    <property type="evidence" value="ECO:0007669"/>
    <property type="project" value="TreeGrafter"/>
</dbReference>
<sequence length="355" mass="40944">MSQKSQHKRLMDQQRLDVTAKAPELLGNADVFHAYHVVRKNNVPTENIITFAYDDIADNPKNPFKGKVFHHYEHEDVYNGVVIDYRGKDVTRDNFVKVLKGDKKLETNKKKVLKSGPDDNVFIFFSGHGGSSHIAFLGEYLYAMELNDTLAYMHSKKTFNKLVLYVEACKSGSMFKDVLPSNIGIYATTSAKEDEDSCAIFCFDKEINVCLADEYSFIWLLDSQYNDIKKRTLKEQYEEVKRKTVLSHVMKYGEKTMGSLPVGKFQGHYDLQMHRNDGAIASRRLTEEYETALRKLHRALQLGHIIKETIRDILMDVTTHHKPVVKALSKRDENFCFQAVFNQFRTRCFTIQQAS</sequence>
<protein>
    <recommendedName>
        <fullName evidence="5">Peptidase C13 family protein</fullName>
    </recommendedName>
</protein>
<dbReference type="PANTHER" id="PTHR12000:SF42">
    <property type="entry name" value="LEGUMAIN"/>
    <property type="match status" value="1"/>
</dbReference>
<dbReference type="KEGG" id="ovi:T265_10428"/>
<evidence type="ECO:0000256" key="1">
    <source>
        <dbReference type="ARBA" id="ARBA00009941"/>
    </source>
</evidence>
<feature type="active site" description="Nucleophile" evidence="2">
    <location>
        <position position="169"/>
    </location>
</feature>
<dbReference type="CTD" id="20324596"/>
<dbReference type="RefSeq" id="XP_009175061.1">
    <property type="nucleotide sequence ID" value="XM_009176797.1"/>
</dbReference>
<dbReference type="InterPro" id="IPR046427">
    <property type="entry name" value="Legumain_prodom_sf"/>
</dbReference>
<organism evidence="3 4">
    <name type="scientific">Opisthorchis viverrini</name>
    <name type="common">Southeast Asian liver fluke</name>
    <dbReference type="NCBI Taxonomy" id="6198"/>
    <lineage>
        <taxon>Eukaryota</taxon>
        <taxon>Metazoa</taxon>
        <taxon>Spiralia</taxon>
        <taxon>Lophotrochozoa</taxon>
        <taxon>Platyhelminthes</taxon>
        <taxon>Trematoda</taxon>
        <taxon>Digenea</taxon>
        <taxon>Opisthorchiida</taxon>
        <taxon>Opisthorchiata</taxon>
        <taxon>Opisthorchiidae</taxon>
        <taxon>Opisthorchis</taxon>
    </lineage>
</organism>
<accession>A0A074Z2D1</accession>
<dbReference type="Proteomes" id="UP000054324">
    <property type="component" value="Unassembled WGS sequence"/>
</dbReference>
<dbReference type="PRINTS" id="PR00776">
    <property type="entry name" value="HEMOGLOBNASE"/>
</dbReference>
<dbReference type="Gene3D" id="3.40.50.1460">
    <property type="match status" value="1"/>
</dbReference>